<feature type="domain" description="Amidohydrolase 3" evidence="1">
    <location>
        <begin position="93"/>
        <end position="379"/>
    </location>
</feature>
<dbReference type="Gene3D" id="3.20.20.140">
    <property type="entry name" value="Metal-dependent hydrolases"/>
    <property type="match status" value="1"/>
</dbReference>
<evidence type="ECO:0000313" key="3">
    <source>
        <dbReference type="Proteomes" id="UP001596267"/>
    </source>
</evidence>
<dbReference type="PANTHER" id="PTHR32027:SF0">
    <property type="entry name" value="CYTOSINE DEAMINASE"/>
    <property type="match status" value="1"/>
</dbReference>
<keyword evidence="3" id="KW-1185">Reference proteome</keyword>
<protein>
    <submittedName>
        <fullName evidence="2">Amidohydrolase family protein</fullName>
    </submittedName>
</protein>
<dbReference type="Gene3D" id="2.30.40.10">
    <property type="entry name" value="Urease, subunit C, domain 1"/>
    <property type="match status" value="1"/>
</dbReference>
<dbReference type="SUPFAM" id="SSF51338">
    <property type="entry name" value="Composite domain of metallo-dependent hydrolases"/>
    <property type="match status" value="1"/>
</dbReference>
<name>A0ABW1WCZ5_9BACL</name>
<dbReference type="SUPFAM" id="SSF51556">
    <property type="entry name" value="Metallo-dependent hydrolases"/>
    <property type="match status" value="1"/>
</dbReference>
<dbReference type="CDD" id="cd01293">
    <property type="entry name" value="Bact_CD"/>
    <property type="match status" value="1"/>
</dbReference>
<organism evidence="2 3">
    <name type="scientific">Sporolactobacillus kofuensis</name>
    <dbReference type="NCBI Taxonomy" id="269672"/>
    <lineage>
        <taxon>Bacteria</taxon>
        <taxon>Bacillati</taxon>
        <taxon>Bacillota</taxon>
        <taxon>Bacilli</taxon>
        <taxon>Bacillales</taxon>
        <taxon>Sporolactobacillaceae</taxon>
        <taxon>Sporolactobacillus</taxon>
    </lineage>
</organism>
<dbReference type="Pfam" id="PF07969">
    <property type="entry name" value="Amidohydro_3"/>
    <property type="match status" value="1"/>
</dbReference>
<evidence type="ECO:0000313" key="2">
    <source>
        <dbReference type="EMBL" id="MFC6386461.1"/>
    </source>
</evidence>
<evidence type="ECO:0000259" key="1">
    <source>
        <dbReference type="Pfam" id="PF07969"/>
    </source>
</evidence>
<comment type="caution">
    <text evidence="2">The sequence shown here is derived from an EMBL/GenBank/DDBJ whole genome shotgun (WGS) entry which is preliminary data.</text>
</comment>
<reference evidence="3" key="1">
    <citation type="journal article" date="2019" name="Int. J. Syst. Evol. Microbiol.">
        <title>The Global Catalogue of Microorganisms (GCM) 10K type strain sequencing project: providing services to taxonomists for standard genome sequencing and annotation.</title>
        <authorList>
            <consortium name="The Broad Institute Genomics Platform"/>
            <consortium name="The Broad Institute Genome Sequencing Center for Infectious Disease"/>
            <person name="Wu L."/>
            <person name="Ma J."/>
        </authorList>
    </citation>
    <scope>NUCLEOTIDE SEQUENCE [LARGE SCALE GENOMIC DNA]</scope>
    <source>
        <strain evidence="3">CCUG 42001</strain>
    </source>
</reference>
<gene>
    <name evidence="2" type="ORF">ACFP7A_07595</name>
</gene>
<sequence length="400" mass="44485">MLDLLFHNAKSLHYLTNIDIGIENGTITYINETGASIPPVKQIIEAGGHVVLPGFNESHIHLEKAYLLEKMDTDAHSLQEAIQMTAALKKSFTKEDMTERATRVIEKSIQSGVTNLRAQVEVDDLLNLSAMETIMALKEKYKSKITIQIVVFPQEGIFIQKNGAALMEESLKMGADVVGGIPYNDRDQTEHLDFIFNLAEKYGKPMDIHIDDSDNPEDLSILDIIKRTKDNHFENNVTVAHMTSLGSVDHNQARDIAKQIADAGIHVVALPATDLYINGRQDKEKIRRGLTPVKTLLNEQANVIFATNNIQNPFTPFGTGNILDIAYLFAEVTQMGTSQDAETILDMMTYQSAKALGLEHYGIYEGGLADLVLLDANNLRNVLLDRPRVICSYKNGHKII</sequence>
<dbReference type="PANTHER" id="PTHR32027">
    <property type="entry name" value="CYTOSINE DEAMINASE"/>
    <property type="match status" value="1"/>
</dbReference>
<proteinExistence type="predicted"/>
<dbReference type="InterPro" id="IPR052349">
    <property type="entry name" value="Metallo-hydrolase_Enzymes"/>
</dbReference>
<dbReference type="EMBL" id="JBHSTQ010000006">
    <property type="protein sequence ID" value="MFC6386461.1"/>
    <property type="molecule type" value="Genomic_DNA"/>
</dbReference>
<dbReference type="InterPro" id="IPR032466">
    <property type="entry name" value="Metal_Hydrolase"/>
</dbReference>
<accession>A0ABW1WCZ5</accession>
<dbReference type="RefSeq" id="WP_253054177.1">
    <property type="nucleotide sequence ID" value="NZ_JAMXWN010000006.1"/>
</dbReference>
<dbReference type="InterPro" id="IPR013108">
    <property type="entry name" value="Amidohydro_3"/>
</dbReference>
<dbReference type="InterPro" id="IPR011059">
    <property type="entry name" value="Metal-dep_hydrolase_composite"/>
</dbReference>
<dbReference type="Proteomes" id="UP001596267">
    <property type="component" value="Unassembled WGS sequence"/>
</dbReference>